<dbReference type="InterPro" id="IPR007227">
    <property type="entry name" value="Cell_shape_determining_MreD"/>
</dbReference>
<comment type="subcellular location">
    <subcellularLocation>
        <location evidence="1">Cell membrane</location>
        <topology evidence="1">Multi-pass membrane protein</topology>
    </subcellularLocation>
</comment>
<evidence type="ECO:0000256" key="4">
    <source>
        <dbReference type="ARBA" id="ARBA00022692"/>
    </source>
</evidence>
<evidence type="ECO:0000256" key="8">
    <source>
        <dbReference type="SAM" id="Phobius"/>
    </source>
</evidence>
<keyword evidence="6 8" id="KW-1133">Transmembrane helix</keyword>
<evidence type="ECO:0000256" key="1">
    <source>
        <dbReference type="ARBA" id="ARBA00004651"/>
    </source>
</evidence>
<reference evidence="9 10" key="1">
    <citation type="submission" date="2020-03" db="EMBL/GenBank/DDBJ databases">
        <title>Genomic Encyclopedia of Type Strains, Phase IV (KMG-IV): sequencing the most valuable type-strain genomes for metagenomic binning, comparative biology and taxonomic classification.</title>
        <authorList>
            <person name="Goeker M."/>
        </authorList>
    </citation>
    <scope>NUCLEOTIDE SEQUENCE [LARGE SCALE GENOMIC DNA]</scope>
    <source>
        <strain evidence="9 10">DSM 19867</strain>
    </source>
</reference>
<sequence>MERLGGFGNGKLMASIIPVLFGLLGVVLTNLPFSVLSGIVPAPMYALMPIYYWCLVRPDLMSPVWAFLIGIAHDMISGEPPGIWAAAFVATYAVIDKQRDAFAGLSGFGAILGFATAALVTCASHYVIYCFYRWQFLPVTNEIKEFAVTSILYIPVVVVLASVHRRFVGPLRSEF</sequence>
<feature type="transmembrane region" description="Helical" evidence="8">
    <location>
        <begin position="146"/>
        <end position="163"/>
    </location>
</feature>
<keyword evidence="7 8" id="KW-0472">Membrane</keyword>
<keyword evidence="10" id="KW-1185">Reference proteome</keyword>
<feature type="transmembrane region" description="Helical" evidence="8">
    <location>
        <begin position="35"/>
        <end position="55"/>
    </location>
</feature>
<organism evidence="9 10">
    <name type="scientific">Rhizomicrobium palustre</name>
    <dbReference type="NCBI Taxonomy" id="189966"/>
    <lineage>
        <taxon>Bacteria</taxon>
        <taxon>Pseudomonadati</taxon>
        <taxon>Pseudomonadota</taxon>
        <taxon>Alphaproteobacteria</taxon>
        <taxon>Micropepsales</taxon>
        <taxon>Micropepsaceae</taxon>
        <taxon>Rhizomicrobium</taxon>
    </lineage>
</organism>
<feature type="transmembrane region" description="Helical" evidence="8">
    <location>
        <begin position="12"/>
        <end position="29"/>
    </location>
</feature>
<evidence type="ECO:0000313" key="9">
    <source>
        <dbReference type="EMBL" id="NIK87442.1"/>
    </source>
</evidence>
<protein>
    <submittedName>
        <fullName evidence="9">Rod shape-determining protein MreD</fullName>
    </submittedName>
</protein>
<dbReference type="Pfam" id="PF04093">
    <property type="entry name" value="MreD"/>
    <property type="match status" value="1"/>
</dbReference>
<feature type="transmembrane region" description="Helical" evidence="8">
    <location>
        <begin position="107"/>
        <end position="134"/>
    </location>
</feature>
<evidence type="ECO:0000256" key="7">
    <source>
        <dbReference type="ARBA" id="ARBA00023136"/>
    </source>
</evidence>
<dbReference type="AlphaFoldDB" id="A0A846MWJ4"/>
<accession>A0A846MWJ4</accession>
<dbReference type="EMBL" id="JAASRM010000001">
    <property type="protein sequence ID" value="NIK87442.1"/>
    <property type="molecule type" value="Genomic_DNA"/>
</dbReference>
<evidence type="ECO:0000256" key="3">
    <source>
        <dbReference type="ARBA" id="ARBA00022475"/>
    </source>
</evidence>
<dbReference type="RefSeq" id="WP_167081047.1">
    <property type="nucleotide sequence ID" value="NZ_BAAADC010000001.1"/>
</dbReference>
<name>A0A846MWJ4_9PROT</name>
<evidence type="ECO:0000313" key="10">
    <source>
        <dbReference type="Proteomes" id="UP000570514"/>
    </source>
</evidence>
<dbReference type="GO" id="GO:0005886">
    <property type="term" value="C:plasma membrane"/>
    <property type="evidence" value="ECO:0007669"/>
    <property type="project" value="UniProtKB-SubCell"/>
</dbReference>
<comment type="similarity">
    <text evidence="2">Belongs to the MreD family.</text>
</comment>
<evidence type="ECO:0000256" key="2">
    <source>
        <dbReference type="ARBA" id="ARBA00007776"/>
    </source>
</evidence>
<comment type="caution">
    <text evidence="9">The sequence shown here is derived from an EMBL/GenBank/DDBJ whole genome shotgun (WGS) entry which is preliminary data.</text>
</comment>
<keyword evidence="3" id="KW-1003">Cell membrane</keyword>
<dbReference type="GO" id="GO:0008360">
    <property type="term" value="P:regulation of cell shape"/>
    <property type="evidence" value="ECO:0007669"/>
    <property type="project" value="UniProtKB-KW"/>
</dbReference>
<gene>
    <name evidence="9" type="ORF">FHS83_000760</name>
</gene>
<dbReference type="Proteomes" id="UP000570514">
    <property type="component" value="Unassembled WGS sequence"/>
</dbReference>
<evidence type="ECO:0000256" key="6">
    <source>
        <dbReference type="ARBA" id="ARBA00022989"/>
    </source>
</evidence>
<keyword evidence="5" id="KW-0133">Cell shape</keyword>
<proteinExistence type="inferred from homology"/>
<keyword evidence="4 8" id="KW-0812">Transmembrane</keyword>
<evidence type="ECO:0000256" key="5">
    <source>
        <dbReference type="ARBA" id="ARBA00022960"/>
    </source>
</evidence>